<keyword evidence="3" id="KW-0934">Plastid</keyword>
<evidence type="ECO:0000256" key="1">
    <source>
        <dbReference type="SAM" id="Phobius"/>
    </source>
</evidence>
<keyword evidence="1" id="KW-0472">Membrane</keyword>
<proteinExistence type="predicted"/>
<dbReference type="AlphaFoldDB" id="A0A1Z1M6H8"/>
<reference evidence="3" key="1">
    <citation type="journal article" date="2017" name="J. Phycol.">
        <title>Analysis of chloroplast genomes and a supermatrix inform reclassification of the Rhodomelaceae (Rhodophyta).</title>
        <authorList>
            <person name="Diaz-Tapia P."/>
            <person name="Maggs C.A."/>
            <person name="West J.A."/>
            <person name="Verbruggen H."/>
        </authorList>
    </citation>
    <scope>NUCLEOTIDE SEQUENCE</scope>
    <source>
        <strain evidence="3">JW3660</strain>
    </source>
</reference>
<keyword evidence="1" id="KW-1133">Transmembrane helix</keyword>
<feature type="transmembrane region" description="Helical" evidence="1">
    <location>
        <begin position="19"/>
        <end position="36"/>
    </location>
</feature>
<feature type="domain" description="Mce/MlaD" evidence="2">
    <location>
        <begin position="41"/>
        <end position="116"/>
    </location>
</feature>
<accession>A0A1Z1M6H8</accession>
<dbReference type="InterPro" id="IPR003399">
    <property type="entry name" value="Mce/MlaD"/>
</dbReference>
<keyword evidence="1" id="KW-0812">Transmembrane</keyword>
<keyword evidence="3" id="KW-0150">Chloroplast</keyword>
<geneLocation type="chloroplast" evidence="3"/>
<dbReference type="EMBL" id="MF101419">
    <property type="protein sequence ID" value="ARW61616.1"/>
    <property type="molecule type" value="Genomic_DNA"/>
</dbReference>
<dbReference type="PANTHER" id="PTHR34675:SF1">
    <property type="entry name" value="PROTEIN TRIGALACTOSYLDIACYLGLYCEROL 2, CHLOROPLASTIC"/>
    <property type="match status" value="1"/>
</dbReference>
<dbReference type="GeneID" id="33354689"/>
<sequence length="215" mass="25371">MKKKIKLKYSYLKTLRQKILSFFIFLFFIFLLGLSFNKKKKGYQLFIEFNNAYGLKQGSLVNFKGMKIGFVKNVNMQLNTIVILVQINSSHFLIPKNSIIETNQVGLFNDVVIDICPLEQVSDSNFKSMNPFSKDCIKSPFLCANFYIRGYRGLNYDDLVRATTRISQRFDDPRFFKLFYIFLRNGINLSEELLFFINHLSFAIYLFVEWFQLLL</sequence>
<name>A0A1Z1M6H8_BOSMO</name>
<evidence type="ECO:0000313" key="3">
    <source>
        <dbReference type="EMBL" id="ARW61616.1"/>
    </source>
</evidence>
<dbReference type="RefSeq" id="YP_009393054.1">
    <property type="nucleotide sequence ID" value="NC_035266.1"/>
</dbReference>
<protein>
    <recommendedName>
        <fullName evidence="2">Mce/MlaD domain-containing protein</fullName>
    </recommendedName>
</protein>
<dbReference type="InterPro" id="IPR039342">
    <property type="entry name" value="TGD2-like"/>
</dbReference>
<gene>
    <name evidence="3" type="primary">ycf22</name>
</gene>
<dbReference type="PANTHER" id="PTHR34675">
    <property type="entry name" value="PROTEIN TRIGALACTOSYLDIACYLGLYCEROL 2, CHLOROPLASTIC"/>
    <property type="match status" value="1"/>
</dbReference>
<organism evidence="3">
    <name type="scientific">Bostrychia moritziana</name>
    <name type="common">Red alga</name>
    <name type="synonym">Polysiphonia moritziana</name>
    <dbReference type="NCBI Taxonomy" id="103713"/>
    <lineage>
        <taxon>Eukaryota</taxon>
        <taxon>Rhodophyta</taxon>
        <taxon>Florideophyceae</taxon>
        <taxon>Rhodymeniophycidae</taxon>
        <taxon>Ceramiales</taxon>
        <taxon>Rhodomelaceae</taxon>
        <taxon>Bostrychia</taxon>
    </lineage>
</organism>
<dbReference type="Pfam" id="PF02470">
    <property type="entry name" value="MlaD"/>
    <property type="match status" value="1"/>
</dbReference>
<evidence type="ECO:0000259" key="2">
    <source>
        <dbReference type="Pfam" id="PF02470"/>
    </source>
</evidence>